<dbReference type="InterPro" id="IPR002994">
    <property type="entry name" value="Surf1/Shy1"/>
</dbReference>
<comment type="caution">
    <text evidence="2">The sequence shown here is derived from an EMBL/GenBank/DDBJ whole genome shotgun (WGS) entry which is preliminary data.</text>
</comment>
<gene>
    <name evidence="2" type="ORF">HP438_06160</name>
</gene>
<dbReference type="GO" id="GO:0005886">
    <property type="term" value="C:plasma membrane"/>
    <property type="evidence" value="ECO:0007669"/>
    <property type="project" value="UniProtKB-SubCell"/>
</dbReference>
<accession>A0A7Y6B354</accession>
<feature type="transmembrane region" description="Helical" evidence="1">
    <location>
        <begin position="7"/>
        <end position="28"/>
    </location>
</feature>
<proteinExistence type="inferred from homology"/>
<keyword evidence="1" id="KW-1133">Transmembrane helix</keyword>
<organism evidence="2 3">
    <name type="scientific">Sphingomonas zeae</name>
    <dbReference type="NCBI Taxonomy" id="1646122"/>
    <lineage>
        <taxon>Bacteria</taxon>
        <taxon>Pseudomonadati</taxon>
        <taxon>Pseudomonadota</taxon>
        <taxon>Alphaproteobacteria</taxon>
        <taxon>Sphingomonadales</taxon>
        <taxon>Sphingomonadaceae</taxon>
        <taxon>Sphingomonas</taxon>
    </lineage>
</organism>
<name>A0A7Y6B354_9SPHN</name>
<feature type="transmembrane region" description="Helical" evidence="1">
    <location>
        <begin position="191"/>
        <end position="213"/>
    </location>
</feature>
<dbReference type="EMBL" id="JABMCH010000058">
    <property type="protein sequence ID" value="NUU46557.1"/>
    <property type="molecule type" value="Genomic_DNA"/>
</dbReference>
<keyword evidence="1" id="KW-1003">Cell membrane</keyword>
<dbReference type="Proteomes" id="UP000536441">
    <property type="component" value="Unassembled WGS sequence"/>
</dbReference>
<comment type="subcellular location">
    <subcellularLocation>
        <location evidence="1">Cell membrane</location>
        <topology evidence="1">Multi-pass membrane protein</topology>
    </subcellularLocation>
</comment>
<keyword evidence="3" id="KW-1185">Reference proteome</keyword>
<dbReference type="RefSeq" id="WP_175311193.1">
    <property type="nucleotide sequence ID" value="NZ_CBCRYR010000077.1"/>
</dbReference>
<reference evidence="2 3" key="1">
    <citation type="submission" date="2020-05" db="EMBL/GenBank/DDBJ databases">
        <title>Genome Sequencing of Type Strains.</title>
        <authorList>
            <person name="Lemaire J.F."/>
            <person name="Inderbitzin P."/>
            <person name="Gregorio O.A."/>
            <person name="Collins S.B."/>
            <person name="Wespe N."/>
            <person name="Knight-Connoni V."/>
        </authorList>
    </citation>
    <scope>NUCLEOTIDE SEQUENCE [LARGE SCALE GENOMIC DNA]</scope>
    <source>
        <strain evidence="2 3">DSM 100049</strain>
    </source>
</reference>
<dbReference type="AlphaFoldDB" id="A0A7Y6B354"/>
<evidence type="ECO:0000313" key="2">
    <source>
        <dbReference type="EMBL" id="NUU46557.1"/>
    </source>
</evidence>
<evidence type="ECO:0000256" key="1">
    <source>
        <dbReference type="RuleBase" id="RU363076"/>
    </source>
</evidence>
<keyword evidence="1" id="KW-0472">Membrane</keyword>
<comment type="similarity">
    <text evidence="1">Belongs to the SURF1 family.</text>
</comment>
<protein>
    <recommendedName>
        <fullName evidence="1">SURF1-like protein</fullName>
    </recommendedName>
</protein>
<evidence type="ECO:0000313" key="3">
    <source>
        <dbReference type="Proteomes" id="UP000536441"/>
    </source>
</evidence>
<dbReference type="Pfam" id="PF02104">
    <property type="entry name" value="SURF1"/>
    <property type="match status" value="1"/>
</dbReference>
<sequence length="226" mass="24549">MKRLPILPTLIVGLAVAAMIALGLWQLLDRLPQKEAYLAQLAANPARPVIAFPLFPDDSLLFRRTVADCRPPITIRRAGAGAAGFRLIATCSVPSDVTTLRSFLDNQMSGQPVQKGALQVQLGTTHDPRAENDWRGGRVTGYVSHAPDSRSLIQSAFDNRPQAMLLVADTPAPGLQANPKPDISGVPNNHLAYAVQWFLFAAIAAIIYVLAVARRNRMVVMRNAPR</sequence>
<keyword evidence="1" id="KW-0812">Transmembrane</keyword>